<feature type="domain" description="NAD(P)-binding" evidence="1">
    <location>
        <begin position="12"/>
        <end position="139"/>
    </location>
</feature>
<evidence type="ECO:0000313" key="3">
    <source>
        <dbReference type="Proteomes" id="UP000315010"/>
    </source>
</evidence>
<dbReference type="InterPro" id="IPR016040">
    <property type="entry name" value="NAD(P)-bd_dom"/>
</dbReference>
<name>A0A5C5YLG3_9BACT</name>
<dbReference type="Pfam" id="PF11066">
    <property type="entry name" value="DUF2867"/>
    <property type="match status" value="1"/>
</dbReference>
<comment type="caution">
    <text evidence="2">The sequence shown here is derived from an EMBL/GenBank/DDBJ whole genome shotgun (WGS) entry which is preliminary data.</text>
</comment>
<accession>A0A5C5YLG3</accession>
<evidence type="ECO:0000259" key="1">
    <source>
        <dbReference type="Pfam" id="PF13460"/>
    </source>
</evidence>
<dbReference type="InterPro" id="IPR036291">
    <property type="entry name" value="NAD(P)-bd_dom_sf"/>
</dbReference>
<organism evidence="2 3">
    <name type="scientific">Novipirellula herctigrandis</name>
    <dbReference type="NCBI Taxonomy" id="2527986"/>
    <lineage>
        <taxon>Bacteria</taxon>
        <taxon>Pseudomonadati</taxon>
        <taxon>Planctomycetota</taxon>
        <taxon>Planctomycetia</taxon>
        <taxon>Pirellulales</taxon>
        <taxon>Pirellulaceae</taxon>
        <taxon>Novipirellula</taxon>
    </lineage>
</organism>
<keyword evidence="3" id="KW-1185">Reference proteome</keyword>
<dbReference type="PANTHER" id="PTHR43162:SF1">
    <property type="entry name" value="PRESTALK A DIFFERENTIATION PROTEIN A"/>
    <property type="match status" value="1"/>
</dbReference>
<dbReference type="PANTHER" id="PTHR43162">
    <property type="match status" value="1"/>
</dbReference>
<dbReference type="Proteomes" id="UP000315010">
    <property type="component" value="Unassembled WGS sequence"/>
</dbReference>
<dbReference type="RefSeq" id="WP_146404720.1">
    <property type="nucleotide sequence ID" value="NZ_SJPJ01000003.1"/>
</dbReference>
<proteinExistence type="predicted"/>
<dbReference type="SUPFAM" id="SSF55961">
    <property type="entry name" value="Bet v1-like"/>
    <property type="match status" value="1"/>
</dbReference>
<dbReference type="SUPFAM" id="SSF51735">
    <property type="entry name" value="NAD(P)-binding Rossmann-fold domains"/>
    <property type="match status" value="1"/>
</dbReference>
<sequence length="489" mass="54811">MNEQNSLVLLTGATGYVGGRLLPLLERRQSLRVRCMARCPENIAPRVAEGTEIVRGDVLDAGSLASALENVDTAYYLIHSMGAPGAFEQQDRDAAKNFAQAARNAGVKRIIYLGGLGDDDENLSTHLRSRHEVGELLRDSGCQVIEFRASIVIGSGSLSFELVRALVQRLPVMICPKWVSVQTQPIAIEDLLQYLVEVLDWDGTQSRIFEIGGPDQVSYGEIMGEYAKQRNLRRWFISVPVLTPRLSSLWLGLVTPVYARVGRKLVDSLRNPTVVKNTSASDEFTVRPRNLAEAIKRAMANEDSDFADTRWSDALSSSRGVMTWGGTRFGNRIVDSRSVTVSATPENAFQPIRRIGGKQGWYYADFLWTIRGWIDLVCGGVGRRRARRDPENVQVGEVLDWWRVEDYQPDRRLRLTAEMKVPGRAWLEFDVQPCEAGSTIRQTAIFDPVGVLGLAYWYGIYPLHAMVFRGMLRRIAEAAEKCHRDCMTN</sequence>
<dbReference type="Pfam" id="PF13460">
    <property type="entry name" value="NAD_binding_10"/>
    <property type="match status" value="1"/>
</dbReference>
<protein>
    <submittedName>
        <fullName evidence="2">NmrA-like family protein</fullName>
    </submittedName>
</protein>
<evidence type="ECO:0000313" key="2">
    <source>
        <dbReference type="EMBL" id="TWT75751.1"/>
    </source>
</evidence>
<reference evidence="2 3" key="1">
    <citation type="submission" date="2019-02" db="EMBL/GenBank/DDBJ databases">
        <title>Deep-cultivation of Planctomycetes and their phenomic and genomic characterization uncovers novel biology.</title>
        <authorList>
            <person name="Wiegand S."/>
            <person name="Jogler M."/>
            <person name="Boedeker C."/>
            <person name="Pinto D."/>
            <person name="Vollmers J."/>
            <person name="Rivas-Marin E."/>
            <person name="Kohn T."/>
            <person name="Peeters S.H."/>
            <person name="Heuer A."/>
            <person name="Rast P."/>
            <person name="Oberbeckmann S."/>
            <person name="Bunk B."/>
            <person name="Jeske O."/>
            <person name="Meyerdierks A."/>
            <person name="Storesund J.E."/>
            <person name="Kallscheuer N."/>
            <person name="Luecker S."/>
            <person name="Lage O.M."/>
            <person name="Pohl T."/>
            <person name="Merkel B.J."/>
            <person name="Hornburger P."/>
            <person name="Mueller R.-W."/>
            <person name="Bruemmer F."/>
            <person name="Labrenz M."/>
            <person name="Spormann A.M."/>
            <person name="Op Den Camp H."/>
            <person name="Overmann J."/>
            <person name="Amann R."/>
            <person name="Jetten M.S.M."/>
            <person name="Mascher T."/>
            <person name="Medema M.H."/>
            <person name="Devos D.P."/>
            <person name="Kaster A.-K."/>
            <person name="Ovreas L."/>
            <person name="Rohde M."/>
            <person name="Galperin M.Y."/>
            <person name="Jogler C."/>
        </authorList>
    </citation>
    <scope>NUCLEOTIDE SEQUENCE [LARGE SCALE GENOMIC DNA]</scope>
    <source>
        <strain evidence="2 3">CA13</strain>
    </source>
</reference>
<dbReference type="OrthoDB" id="9774199at2"/>
<dbReference type="Gene3D" id="3.40.50.720">
    <property type="entry name" value="NAD(P)-binding Rossmann-like Domain"/>
    <property type="match status" value="1"/>
</dbReference>
<dbReference type="AlphaFoldDB" id="A0A5C5YLG3"/>
<dbReference type="EMBL" id="SJPJ01000003">
    <property type="protein sequence ID" value="TWT75751.1"/>
    <property type="molecule type" value="Genomic_DNA"/>
</dbReference>
<dbReference type="InterPro" id="IPR021295">
    <property type="entry name" value="DUF2867"/>
</dbReference>
<dbReference type="InterPro" id="IPR051604">
    <property type="entry name" value="Ergot_Alk_Oxidoreductase"/>
</dbReference>
<gene>
    <name evidence="2" type="ORF">CA13_73240</name>
</gene>